<sequence length="70" mass="7641">MGCRVAGEAMNWSGGVLALLMRLWLISVEAINANTTLCNEKKNMICSFIGRPPVLQVQFLRCMGGNAVNK</sequence>
<dbReference type="AlphaFoldDB" id="A0A3L6SDE4"/>
<protein>
    <recommendedName>
        <fullName evidence="4">Secreted protein</fullName>
    </recommendedName>
</protein>
<comment type="caution">
    <text evidence="2">The sequence shown here is derived from an EMBL/GenBank/DDBJ whole genome shotgun (WGS) entry which is preliminary data.</text>
</comment>
<feature type="chain" id="PRO_5018194156" description="Secreted protein" evidence="1">
    <location>
        <begin position="31"/>
        <end position="70"/>
    </location>
</feature>
<keyword evidence="3" id="KW-1185">Reference proteome</keyword>
<dbReference type="Proteomes" id="UP000275267">
    <property type="component" value="Unassembled WGS sequence"/>
</dbReference>
<gene>
    <name evidence="2" type="ORF">C2845_PM02G13000</name>
</gene>
<feature type="signal peptide" evidence="1">
    <location>
        <begin position="1"/>
        <end position="30"/>
    </location>
</feature>
<dbReference type="EMBL" id="PQIB02000005">
    <property type="protein sequence ID" value="RLN18162.1"/>
    <property type="molecule type" value="Genomic_DNA"/>
</dbReference>
<keyword evidence="1" id="KW-0732">Signal</keyword>
<name>A0A3L6SDE4_PANMI</name>
<accession>A0A3L6SDE4</accession>
<reference evidence="3" key="1">
    <citation type="journal article" date="2019" name="Nat. Commun.">
        <title>The genome of broomcorn millet.</title>
        <authorList>
            <person name="Zou C."/>
            <person name="Miki D."/>
            <person name="Li D."/>
            <person name="Tang Q."/>
            <person name="Xiao L."/>
            <person name="Rajput S."/>
            <person name="Deng P."/>
            <person name="Jia W."/>
            <person name="Huang R."/>
            <person name="Zhang M."/>
            <person name="Sun Y."/>
            <person name="Hu J."/>
            <person name="Fu X."/>
            <person name="Schnable P.S."/>
            <person name="Li F."/>
            <person name="Zhang H."/>
            <person name="Feng B."/>
            <person name="Zhu X."/>
            <person name="Liu R."/>
            <person name="Schnable J.C."/>
            <person name="Zhu J.-K."/>
            <person name="Zhang H."/>
        </authorList>
    </citation>
    <scope>NUCLEOTIDE SEQUENCE [LARGE SCALE GENOMIC DNA]</scope>
</reference>
<evidence type="ECO:0000256" key="1">
    <source>
        <dbReference type="SAM" id="SignalP"/>
    </source>
</evidence>
<proteinExistence type="predicted"/>
<evidence type="ECO:0008006" key="4">
    <source>
        <dbReference type="Google" id="ProtNLM"/>
    </source>
</evidence>
<organism evidence="2 3">
    <name type="scientific">Panicum miliaceum</name>
    <name type="common">Proso millet</name>
    <name type="synonym">Broomcorn millet</name>
    <dbReference type="NCBI Taxonomy" id="4540"/>
    <lineage>
        <taxon>Eukaryota</taxon>
        <taxon>Viridiplantae</taxon>
        <taxon>Streptophyta</taxon>
        <taxon>Embryophyta</taxon>
        <taxon>Tracheophyta</taxon>
        <taxon>Spermatophyta</taxon>
        <taxon>Magnoliopsida</taxon>
        <taxon>Liliopsida</taxon>
        <taxon>Poales</taxon>
        <taxon>Poaceae</taxon>
        <taxon>PACMAD clade</taxon>
        <taxon>Panicoideae</taxon>
        <taxon>Panicodae</taxon>
        <taxon>Paniceae</taxon>
        <taxon>Panicinae</taxon>
        <taxon>Panicum</taxon>
        <taxon>Panicum sect. Panicum</taxon>
    </lineage>
</organism>
<evidence type="ECO:0000313" key="2">
    <source>
        <dbReference type="EMBL" id="RLN18162.1"/>
    </source>
</evidence>
<evidence type="ECO:0000313" key="3">
    <source>
        <dbReference type="Proteomes" id="UP000275267"/>
    </source>
</evidence>